<dbReference type="InterPro" id="IPR016047">
    <property type="entry name" value="M23ase_b-sheet_dom"/>
</dbReference>
<dbReference type="PANTHER" id="PTHR21666">
    <property type="entry name" value="PEPTIDASE-RELATED"/>
    <property type="match status" value="1"/>
</dbReference>
<dbReference type="GO" id="GO:0046872">
    <property type="term" value="F:metal ion binding"/>
    <property type="evidence" value="ECO:0007669"/>
    <property type="project" value="UniProtKB-KW"/>
</dbReference>
<feature type="region of interest" description="Disordered" evidence="7">
    <location>
        <begin position="1"/>
        <end position="29"/>
    </location>
</feature>
<keyword evidence="11" id="KW-1185">Reference proteome</keyword>
<protein>
    <submittedName>
        <fullName evidence="10">Murein DD-endopeptidase MepM</fullName>
        <ecNumber evidence="10">3.4.24.-</ecNumber>
    </submittedName>
</protein>
<dbReference type="Pfam" id="PF01551">
    <property type="entry name" value="Peptidase_M23"/>
    <property type="match status" value="1"/>
</dbReference>
<organism evidence="10 11">
    <name type="scientific">Methylobacterium symbioticum</name>
    <dbReference type="NCBI Taxonomy" id="2584084"/>
    <lineage>
        <taxon>Bacteria</taxon>
        <taxon>Pseudomonadati</taxon>
        <taxon>Pseudomonadota</taxon>
        <taxon>Alphaproteobacteria</taxon>
        <taxon>Hyphomicrobiales</taxon>
        <taxon>Methylobacteriaceae</taxon>
        <taxon>Methylobacterium</taxon>
    </lineage>
</organism>
<dbReference type="AlphaFoldDB" id="A0A509EJI1"/>
<dbReference type="FunFam" id="2.70.70.10:FF:000006">
    <property type="entry name" value="M23 family peptidase"/>
    <property type="match status" value="1"/>
</dbReference>
<evidence type="ECO:0000256" key="3">
    <source>
        <dbReference type="ARBA" id="ARBA00022723"/>
    </source>
</evidence>
<dbReference type="InterPro" id="IPR011055">
    <property type="entry name" value="Dup_hybrid_motif"/>
</dbReference>
<feature type="compositionally biased region" description="Basic and acidic residues" evidence="7">
    <location>
        <begin position="1"/>
        <end position="10"/>
    </location>
</feature>
<feature type="domain" description="M23ase beta-sheet core" evidence="9">
    <location>
        <begin position="282"/>
        <end position="377"/>
    </location>
</feature>
<keyword evidence="3" id="KW-0479">Metal-binding</keyword>
<evidence type="ECO:0000313" key="10">
    <source>
        <dbReference type="EMBL" id="VUD74318.1"/>
    </source>
</evidence>
<evidence type="ECO:0000256" key="7">
    <source>
        <dbReference type="SAM" id="MobiDB-lite"/>
    </source>
</evidence>
<feature type="transmembrane region" description="Helical" evidence="8">
    <location>
        <begin position="35"/>
        <end position="55"/>
    </location>
</feature>
<dbReference type="GO" id="GO:0004222">
    <property type="term" value="F:metalloendopeptidase activity"/>
    <property type="evidence" value="ECO:0007669"/>
    <property type="project" value="TreeGrafter"/>
</dbReference>
<dbReference type="CDD" id="cd12797">
    <property type="entry name" value="M23_peptidase"/>
    <property type="match status" value="1"/>
</dbReference>
<keyword evidence="8" id="KW-1133">Transmembrane helix</keyword>
<keyword evidence="6" id="KW-0482">Metalloprotease</keyword>
<dbReference type="PANTHER" id="PTHR21666:SF288">
    <property type="entry name" value="CELL DIVISION PROTEIN YTFB"/>
    <property type="match status" value="1"/>
</dbReference>
<keyword evidence="5" id="KW-0862">Zinc</keyword>
<name>A0A509EJI1_9HYPH</name>
<keyword evidence="8" id="KW-0472">Membrane</keyword>
<feature type="region of interest" description="Disordered" evidence="7">
    <location>
        <begin position="132"/>
        <end position="153"/>
    </location>
</feature>
<dbReference type="GO" id="GO:0006508">
    <property type="term" value="P:proteolysis"/>
    <property type="evidence" value="ECO:0007669"/>
    <property type="project" value="UniProtKB-KW"/>
</dbReference>
<evidence type="ECO:0000256" key="4">
    <source>
        <dbReference type="ARBA" id="ARBA00022801"/>
    </source>
</evidence>
<dbReference type="Gene3D" id="2.70.70.10">
    <property type="entry name" value="Glucose Permease (Domain IIA)"/>
    <property type="match status" value="1"/>
</dbReference>
<evidence type="ECO:0000256" key="5">
    <source>
        <dbReference type="ARBA" id="ARBA00022833"/>
    </source>
</evidence>
<comment type="cofactor">
    <cofactor evidence="1">
        <name>Zn(2+)</name>
        <dbReference type="ChEBI" id="CHEBI:29105"/>
    </cofactor>
</comment>
<reference evidence="10 11" key="1">
    <citation type="submission" date="2019-06" db="EMBL/GenBank/DDBJ databases">
        <authorList>
            <person name="Rodrigo-Torres L."/>
            <person name="Arahal R. D."/>
            <person name="Lucena T."/>
        </authorList>
    </citation>
    <scope>NUCLEOTIDE SEQUENCE [LARGE SCALE GENOMIC DNA]</scope>
    <source>
        <strain evidence="10 11">SB0023/3</strain>
    </source>
</reference>
<evidence type="ECO:0000256" key="6">
    <source>
        <dbReference type="ARBA" id="ARBA00023049"/>
    </source>
</evidence>
<sequence length="407" mass="43143">MGSAVHEGRHVTLSRSRRRPPARTVRSAGTGSGRLPWILLALCVAWAVPATYLAVTQSGAVARLTDEAAIRQAEHEGKVRALTRRLVGVASHQMLEQDGLAERLADMIVRQVDLENREAALAATLERALASGVAPQPEPPGRVEEPVRPPTRKGAAVERLFAGKPLREQFEQIEARLGRTEGRQFRLVERVSVFARERIERVRAALAELHLTLAPGSAAAPAGPAPRDAFARALAAADASLTEAGHWRSLGETIPMRSPIESDSSTSSNFGMRKDPFTGERRMHAGMDFRSPVGTPVRTAGNGRVVTAAQSGGYGNLVEIDHGHDLVTRYAHLASVGVSVGQAVPAGAVIGTVGSTGRSTGPHLHYETRLSGNPVDPGRFLAAGAKLLGAPARAEAPREPDAAETAD</sequence>
<dbReference type="InterPro" id="IPR050570">
    <property type="entry name" value="Cell_wall_metabolism_enzyme"/>
</dbReference>
<evidence type="ECO:0000256" key="1">
    <source>
        <dbReference type="ARBA" id="ARBA00001947"/>
    </source>
</evidence>
<evidence type="ECO:0000313" key="11">
    <source>
        <dbReference type="Proteomes" id="UP000410984"/>
    </source>
</evidence>
<dbReference type="EMBL" id="CABFPH010000116">
    <property type="protein sequence ID" value="VUD74318.1"/>
    <property type="molecule type" value="Genomic_DNA"/>
</dbReference>
<keyword evidence="4 10" id="KW-0378">Hydrolase</keyword>
<gene>
    <name evidence="10" type="primary">mepM_3</name>
    <name evidence="10" type="ORF">MET9862_04947</name>
</gene>
<dbReference type="EC" id="3.4.24.-" evidence="10"/>
<evidence type="ECO:0000256" key="8">
    <source>
        <dbReference type="SAM" id="Phobius"/>
    </source>
</evidence>
<dbReference type="SUPFAM" id="SSF51261">
    <property type="entry name" value="Duplicated hybrid motif"/>
    <property type="match status" value="1"/>
</dbReference>
<evidence type="ECO:0000259" key="9">
    <source>
        <dbReference type="Pfam" id="PF01551"/>
    </source>
</evidence>
<accession>A0A509EJI1</accession>
<keyword evidence="8" id="KW-0812">Transmembrane</keyword>
<dbReference type="Proteomes" id="UP000410984">
    <property type="component" value="Unassembled WGS sequence"/>
</dbReference>
<proteinExistence type="predicted"/>
<keyword evidence="2" id="KW-0645">Protease</keyword>
<evidence type="ECO:0000256" key="2">
    <source>
        <dbReference type="ARBA" id="ARBA00022670"/>
    </source>
</evidence>